<proteinExistence type="predicted"/>
<feature type="non-terminal residue" evidence="1">
    <location>
        <position position="144"/>
    </location>
</feature>
<sequence>SAIFALGGNPSISAPLPTWAAGIRHSRQSLFQGEIEQAEEHLVQVLMVDPTPPLMAVTHLQIVEATTLPEQAVQILADFYSQRFPTTIAPILFQANALMDGGESDKGVALLHQSATLDVTGQVAHRLWGSDHPYKNIWPDQLAT</sequence>
<feature type="non-terminal residue" evidence="1">
    <location>
        <position position="1"/>
    </location>
</feature>
<gene>
    <name evidence="1" type="ORF">S01H4_63138</name>
</gene>
<accession>X1CTV6</accession>
<comment type="caution">
    <text evidence="1">The sequence shown here is derived from an EMBL/GenBank/DDBJ whole genome shotgun (WGS) entry which is preliminary data.</text>
</comment>
<evidence type="ECO:0000313" key="1">
    <source>
        <dbReference type="EMBL" id="GAH11911.1"/>
    </source>
</evidence>
<organism evidence="1">
    <name type="scientific">marine sediment metagenome</name>
    <dbReference type="NCBI Taxonomy" id="412755"/>
    <lineage>
        <taxon>unclassified sequences</taxon>
        <taxon>metagenomes</taxon>
        <taxon>ecological metagenomes</taxon>
    </lineage>
</organism>
<reference evidence="1" key="1">
    <citation type="journal article" date="2014" name="Front. Microbiol.">
        <title>High frequency of phylogenetically diverse reductive dehalogenase-homologous genes in deep subseafloor sedimentary metagenomes.</title>
        <authorList>
            <person name="Kawai M."/>
            <person name="Futagami T."/>
            <person name="Toyoda A."/>
            <person name="Takaki Y."/>
            <person name="Nishi S."/>
            <person name="Hori S."/>
            <person name="Arai W."/>
            <person name="Tsubouchi T."/>
            <person name="Morono Y."/>
            <person name="Uchiyama I."/>
            <person name="Ito T."/>
            <person name="Fujiyama A."/>
            <person name="Inagaki F."/>
            <person name="Takami H."/>
        </authorList>
    </citation>
    <scope>NUCLEOTIDE SEQUENCE</scope>
    <source>
        <strain evidence="1">Expedition CK06-06</strain>
    </source>
</reference>
<dbReference type="EMBL" id="BART01037875">
    <property type="protein sequence ID" value="GAH11911.1"/>
    <property type="molecule type" value="Genomic_DNA"/>
</dbReference>
<name>X1CTV6_9ZZZZ</name>
<dbReference type="AlphaFoldDB" id="X1CTV6"/>
<protein>
    <submittedName>
        <fullName evidence="1">Uncharacterized protein</fullName>
    </submittedName>
</protein>